<evidence type="ECO:0000313" key="2">
    <source>
        <dbReference type="EMBL" id="SDF40893.1"/>
    </source>
</evidence>
<name>A0A8G2EXZ2_9PROT</name>
<gene>
    <name evidence="2" type="ORF">SAMN05660686_01212</name>
</gene>
<dbReference type="RefSeq" id="WP_028795564.1">
    <property type="nucleotide sequence ID" value="NZ_FNBW01000003.1"/>
</dbReference>
<dbReference type="OrthoDB" id="9781472at2"/>
<evidence type="ECO:0000313" key="3">
    <source>
        <dbReference type="Proteomes" id="UP000198615"/>
    </source>
</evidence>
<dbReference type="InterPro" id="IPR044855">
    <property type="entry name" value="CoA-Trfase_III_dom3_sf"/>
</dbReference>
<proteinExistence type="predicted"/>
<organism evidence="2 3">
    <name type="scientific">Thalassobaculum litoreum DSM 18839</name>
    <dbReference type="NCBI Taxonomy" id="1123362"/>
    <lineage>
        <taxon>Bacteria</taxon>
        <taxon>Pseudomonadati</taxon>
        <taxon>Pseudomonadota</taxon>
        <taxon>Alphaproteobacteria</taxon>
        <taxon>Rhodospirillales</taxon>
        <taxon>Thalassobaculaceae</taxon>
        <taxon>Thalassobaculum</taxon>
    </lineage>
</organism>
<keyword evidence="1 2" id="KW-0808">Transferase</keyword>
<comment type="caution">
    <text evidence="2">The sequence shown here is derived from an EMBL/GenBank/DDBJ whole genome shotgun (WGS) entry which is preliminary data.</text>
</comment>
<dbReference type="EMBL" id="FNBW01000003">
    <property type="protein sequence ID" value="SDF40893.1"/>
    <property type="molecule type" value="Genomic_DNA"/>
</dbReference>
<reference evidence="2 3" key="1">
    <citation type="submission" date="2016-10" db="EMBL/GenBank/DDBJ databases">
        <authorList>
            <person name="Varghese N."/>
            <person name="Submissions S."/>
        </authorList>
    </citation>
    <scope>NUCLEOTIDE SEQUENCE [LARGE SCALE GENOMIC DNA]</scope>
    <source>
        <strain evidence="2 3">DSM 18839</strain>
    </source>
</reference>
<dbReference type="InterPro" id="IPR003673">
    <property type="entry name" value="CoA-Trfase_fam_III"/>
</dbReference>
<dbReference type="InterPro" id="IPR023606">
    <property type="entry name" value="CoA-Trfase_III_dom_1_sf"/>
</dbReference>
<accession>A0A8G2EXZ2</accession>
<sequence>MANRGFGPLQGMTVIELCHHMAGPTCGLMLADMGADVIKVEKIKGGDDTRRNLPPEINGEAAAFMMMNRNKRGVVLDLKTEEGAEILRRLVAKADVLTENFRPGVLERLGLGYEDLKAINPGLIYASISGFGRTGPYAKRGGFDLVAQGMSGLMSITGERPDGPPVKVGAPVCDITAGLLLALGVCAAYSHRLKTGEGQRLDTSLMEAGITHTYWQSAIAFATGVAPRAMGSAHPLNAPYQAVKTADGYINIAANTGAFWTGMLDMIGAPQLADDPRFRSNGDRMANLKDLEAELNARFETKTSDAWLAEFEARGIPAGPIFDVLEMHQDPQTIAREMVPTTEHPVAGTVQTIGLPIKFESTPGKVATPSPLFGQHTAGVLEELGYDAEEIARLAETGAVLLGTLPNQEAAE</sequence>
<dbReference type="SUPFAM" id="SSF89796">
    <property type="entry name" value="CoA-transferase family III (CaiB/BaiF)"/>
    <property type="match status" value="1"/>
</dbReference>
<dbReference type="Pfam" id="PF02515">
    <property type="entry name" value="CoA_transf_3"/>
    <property type="match status" value="1"/>
</dbReference>
<dbReference type="Proteomes" id="UP000198615">
    <property type="component" value="Unassembled WGS sequence"/>
</dbReference>
<dbReference type="InterPro" id="IPR050483">
    <property type="entry name" value="CoA-transferase_III_domain"/>
</dbReference>
<dbReference type="PANTHER" id="PTHR48207:SF4">
    <property type="entry name" value="BLL6097 PROTEIN"/>
    <property type="match status" value="1"/>
</dbReference>
<evidence type="ECO:0000256" key="1">
    <source>
        <dbReference type="ARBA" id="ARBA00022679"/>
    </source>
</evidence>
<dbReference type="AlphaFoldDB" id="A0A8G2EXZ2"/>
<dbReference type="Gene3D" id="3.40.50.10540">
    <property type="entry name" value="Crotonobetainyl-coa:carnitine coa-transferase, domain 1"/>
    <property type="match status" value="1"/>
</dbReference>
<protein>
    <submittedName>
        <fullName evidence="2">Crotonobetainyl-CoA:carnitine CoA-transferase CaiB</fullName>
    </submittedName>
</protein>
<dbReference type="GO" id="GO:0008410">
    <property type="term" value="F:CoA-transferase activity"/>
    <property type="evidence" value="ECO:0007669"/>
    <property type="project" value="TreeGrafter"/>
</dbReference>
<keyword evidence="3" id="KW-1185">Reference proteome</keyword>
<dbReference type="PANTHER" id="PTHR48207">
    <property type="entry name" value="SUCCINATE--HYDROXYMETHYLGLUTARATE COA-TRANSFERASE"/>
    <property type="match status" value="1"/>
</dbReference>
<dbReference type="Gene3D" id="3.30.1540.10">
    <property type="entry name" value="formyl-coa transferase, domain 3"/>
    <property type="match status" value="1"/>
</dbReference>